<evidence type="ECO:0000256" key="1">
    <source>
        <dbReference type="SAM" id="MobiDB-lite"/>
    </source>
</evidence>
<proteinExistence type="predicted"/>
<evidence type="ECO:0000313" key="3">
    <source>
        <dbReference type="Proteomes" id="UP001153269"/>
    </source>
</evidence>
<organism evidence="2 3">
    <name type="scientific">Pleuronectes platessa</name>
    <name type="common">European plaice</name>
    <dbReference type="NCBI Taxonomy" id="8262"/>
    <lineage>
        <taxon>Eukaryota</taxon>
        <taxon>Metazoa</taxon>
        <taxon>Chordata</taxon>
        <taxon>Craniata</taxon>
        <taxon>Vertebrata</taxon>
        <taxon>Euteleostomi</taxon>
        <taxon>Actinopterygii</taxon>
        <taxon>Neopterygii</taxon>
        <taxon>Teleostei</taxon>
        <taxon>Neoteleostei</taxon>
        <taxon>Acanthomorphata</taxon>
        <taxon>Carangaria</taxon>
        <taxon>Pleuronectiformes</taxon>
        <taxon>Pleuronectoidei</taxon>
        <taxon>Pleuronectidae</taxon>
        <taxon>Pleuronectes</taxon>
    </lineage>
</organism>
<feature type="region of interest" description="Disordered" evidence="1">
    <location>
        <begin position="70"/>
        <end position="96"/>
    </location>
</feature>
<sequence length="135" mass="15435">MKCHAKSELVVQVHVTGSLQSKPIVLPLKDNAERTEEHVLYGGETHQEELEQRAKMTRMRRCYRDLPQRHTDSAVILSRRHGSSYKNQQEKKEQKADLSVLVVSLEKAERKKECALPPRNGAAHLHFNTAIATRT</sequence>
<dbReference type="EMBL" id="CADEAL010001236">
    <property type="protein sequence ID" value="CAB1430492.1"/>
    <property type="molecule type" value="Genomic_DNA"/>
</dbReference>
<gene>
    <name evidence="2" type="ORF">PLEPLA_LOCUS18474</name>
</gene>
<dbReference type="Proteomes" id="UP001153269">
    <property type="component" value="Unassembled WGS sequence"/>
</dbReference>
<protein>
    <submittedName>
        <fullName evidence="2">Uncharacterized protein</fullName>
    </submittedName>
</protein>
<keyword evidence="3" id="KW-1185">Reference proteome</keyword>
<evidence type="ECO:0000313" key="2">
    <source>
        <dbReference type="EMBL" id="CAB1430492.1"/>
    </source>
</evidence>
<accession>A0A9N7UHC7</accession>
<dbReference type="AlphaFoldDB" id="A0A9N7UHC7"/>
<name>A0A9N7UHC7_PLEPL</name>
<reference evidence="2" key="1">
    <citation type="submission" date="2020-03" db="EMBL/GenBank/DDBJ databases">
        <authorList>
            <person name="Weist P."/>
        </authorList>
    </citation>
    <scope>NUCLEOTIDE SEQUENCE</scope>
</reference>
<comment type="caution">
    <text evidence="2">The sequence shown here is derived from an EMBL/GenBank/DDBJ whole genome shotgun (WGS) entry which is preliminary data.</text>
</comment>